<feature type="region of interest" description="Disordered" evidence="12">
    <location>
        <begin position="160"/>
        <end position="287"/>
    </location>
</feature>
<dbReference type="CDD" id="cd01809">
    <property type="entry name" value="Ubl_BAG6"/>
    <property type="match status" value="1"/>
</dbReference>
<evidence type="ECO:0000256" key="9">
    <source>
        <dbReference type="ARBA" id="ARBA00023186"/>
    </source>
</evidence>
<evidence type="ECO:0000256" key="4">
    <source>
        <dbReference type="ARBA" id="ARBA00022448"/>
    </source>
</evidence>
<evidence type="ECO:0000256" key="5">
    <source>
        <dbReference type="ARBA" id="ARBA00022490"/>
    </source>
</evidence>
<dbReference type="InterPro" id="IPR000626">
    <property type="entry name" value="Ubiquitin-like_dom"/>
</dbReference>
<feature type="compositionally biased region" description="Low complexity" evidence="12">
    <location>
        <begin position="182"/>
        <end position="205"/>
    </location>
</feature>
<protein>
    <recommendedName>
        <fullName evidence="11">BCL2-associated athanogene 6</fullName>
    </recommendedName>
</protein>
<feature type="region of interest" description="Disordered" evidence="12">
    <location>
        <begin position="1143"/>
        <end position="1172"/>
    </location>
</feature>
<evidence type="ECO:0000256" key="12">
    <source>
        <dbReference type="SAM" id="MobiDB-lite"/>
    </source>
</evidence>
<dbReference type="Pfam" id="PF00240">
    <property type="entry name" value="ubiquitin"/>
    <property type="match status" value="1"/>
</dbReference>
<evidence type="ECO:0000259" key="13">
    <source>
        <dbReference type="PROSITE" id="PS50053"/>
    </source>
</evidence>
<dbReference type="AlphaFoldDB" id="A0ABD2X8L4"/>
<dbReference type="Pfam" id="PF12057">
    <property type="entry name" value="BAG6"/>
    <property type="match status" value="1"/>
</dbReference>
<feature type="compositionally biased region" description="Polar residues" evidence="12">
    <location>
        <begin position="670"/>
        <end position="685"/>
    </location>
</feature>
<organism evidence="14 15">
    <name type="scientific">Trichogramma kaykai</name>
    <dbReference type="NCBI Taxonomy" id="54128"/>
    <lineage>
        <taxon>Eukaryota</taxon>
        <taxon>Metazoa</taxon>
        <taxon>Ecdysozoa</taxon>
        <taxon>Arthropoda</taxon>
        <taxon>Hexapoda</taxon>
        <taxon>Insecta</taxon>
        <taxon>Pterygota</taxon>
        <taxon>Neoptera</taxon>
        <taxon>Endopterygota</taxon>
        <taxon>Hymenoptera</taxon>
        <taxon>Apocrita</taxon>
        <taxon>Proctotrupomorpha</taxon>
        <taxon>Chalcidoidea</taxon>
        <taxon>Trichogrammatidae</taxon>
        <taxon>Trichogramma</taxon>
    </lineage>
</organism>
<feature type="compositionally biased region" description="Low complexity" evidence="12">
    <location>
        <begin position="397"/>
        <end position="447"/>
    </location>
</feature>
<dbReference type="PANTHER" id="PTHR15204:SF0">
    <property type="entry name" value="LARGE PROLINE-RICH PROTEIN BAG6"/>
    <property type="match status" value="1"/>
</dbReference>
<evidence type="ECO:0000256" key="8">
    <source>
        <dbReference type="ARBA" id="ARBA00022853"/>
    </source>
</evidence>
<dbReference type="GO" id="GO:0005829">
    <property type="term" value="C:cytosol"/>
    <property type="evidence" value="ECO:0007669"/>
    <property type="project" value="UniProtKB-SubCell"/>
</dbReference>
<keyword evidence="9" id="KW-0143">Chaperone</keyword>
<feature type="region of interest" description="Disordered" evidence="12">
    <location>
        <begin position="565"/>
        <end position="605"/>
    </location>
</feature>
<feature type="compositionally biased region" description="Polar residues" evidence="12">
    <location>
        <begin position="477"/>
        <end position="487"/>
    </location>
</feature>
<sequence length="1172" mass="129237">MLKLTVKTLDGRDHEFTCEDDITVQAFKEKIADTVNVTADSQRLIYCGRVLQDDKKLNDYDVNGKVMHLVQRPPPDASRSSNTDNQRQNNDSPNVQVHYRGRIPSNTMFLGAMSVPAEIVENHGNHGIRFPQLSSTLSSSRLESAKRMLTKANQLINRLDDPSLSLNGSPIENNASSNSQDSNENVPPENSENSSVPEPTESTTNVRDHENNQSSPMETSQTEQNFELPTPKTETKKRPRQDTPCDNHPESSSETPISDTNRPQASTSNNRPSTSRRTAPSVPRPNEMADLLDTLLTTQDRLRPYIERYRTLMSTDPVLTRESGTDGVEDNQRVIDGVSESLHYVSHACHALSDIIVDLGQQPPRNLQCWPIIVSHSTIVQAGLPIHVEVNSQLNFGSSRSNATSSNTNNTDEGNEATRPSSPSPEESRASSTNNRTSNQNATQSTSHSISQNAAQSLLGTLLHLPGNVEVSMELGSNSMDMNSSHSADGAETEQGQNNNTNGSIYSMTPPFAMLREAIQSVLGEGNVQLEATGSNSGGGGSINIAGLSGSIPFVTIVGANVDNATSNPGQSTQARSNIGTHPTTSTQTRSTARPHVLHSHTHPFGHLAMDPSLEFDPMLSCNSHHVRRPNSNNSNSNSNSTSQTAQPTTSQAPPTRRFESRAFAHSASEVPTSQQSQRRPATRTTLDFSTMQRNIFRDVVQNIFNVNQPVPDNVSELTEALCELFNLNRNQAHMSIGSSGDIQIGQNQYSNVSLIDLLGGLPVDEYARRNFFYNLWVFLFRNMTVLGLLQIRVGNYESLINLRRGLRTFIENSFPGLSTVDLQDHVVDHIITQTRTYLQVLNISQPNTSQMVDIPATIEALLHKFYREFLTTLFNNDLDDTSFARSTISLIKKLEDQFVAVFQFILSAGPALERLSHPFVNGLLSDRLDNQSQSLVVAMLHKLIQDYSTRTSKMPVSEVEALIVYNPVVQDDESKDCDDEEMKEFENKPETLTMELDPKIPNDPMDLANGQDIPVLTAPEDIPTEWISVIARDNVRQRRASQMNQMQGGNVPFSDAYLNCLPSKRRKLIEQQKPQLLVPPTPPNSNNAIAASVERLVRDGITQTRVGEIEGAAKAVGSTSTARNAFGQAIKDCLNQTRFKTSDFPDAKRFPNATRFFGNDAKSGESSKSNK</sequence>
<dbReference type="SMART" id="SM00213">
    <property type="entry name" value="UBQ"/>
    <property type="match status" value="1"/>
</dbReference>
<proteinExistence type="predicted"/>
<dbReference type="InterPro" id="IPR029071">
    <property type="entry name" value="Ubiquitin-like_domsf"/>
</dbReference>
<keyword evidence="5" id="KW-0963">Cytoplasm</keyword>
<dbReference type="GO" id="GO:0006325">
    <property type="term" value="P:chromatin organization"/>
    <property type="evidence" value="ECO:0007669"/>
    <property type="project" value="UniProtKB-KW"/>
</dbReference>
<dbReference type="SUPFAM" id="SSF54236">
    <property type="entry name" value="Ubiquitin-like"/>
    <property type="match status" value="1"/>
</dbReference>
<feature type="compositionally biased region" description="Polar residues" evidence="12">
    <location>
        <begin position="78"/>
        <end position="95"/>
    </location>
</feature>
<evidence type="ECO:0000256" key="2">
    <source>
        <dbReference type="ARBA" id="ARBA00004514"/>
    </source>
</evidence>
<evidence type="ECO:0000313" key="15">
    <source>
        <dbReference type="Proteomes" id="UP001627154"/>
    </source>
</evidence>
<dbReference type="PROSITE" id="PS50053">
    <property type="entry name" value="UBIQUITIN_2"/>
    <property type="match status" value="1"/>
</dbReference>
<dbReference type="GO" id="GO:0006915">
    <property type="term" value="P:apoptotic process"/>
    <property type="evidence" value="ECO:0007669"/>
    <property type="project" value="UniProtKB-KW"/>
</dbReference>
<keyword evidence="8" id="KW-0156">Chromatin regulator</keyword>
<evidence type="ECO:0000256" key="3">
    <source>
        <dbReference type="ARBA" id="ARBA00004550"/>
    </source>
</evidence>
<evidence type="ECO:0000313" key="14">
    <source>
        <dbReference type="EMBL" id="KAL3401461.1"/>
    </source>
</evidence>
<dbReference type="EMBL" id="JBJJXI010000045">
    <property type="protein sequence ID" value="KAL3401461.1"/>
    <property type="molecule type" value="Genomic_DNA"/>
</dbReference>
<evidence type="ECO:0000256" key="11">
    <source>
        <dbReference type="ARBA" id="ARBA00030033"/>
    </source>
</evidence>
<keyword evidence="6" id="KW-0964">Secreted</keyword>
<feature type="compositionally biased region" description="Polar residues" evidence="12">
    <location>
        <begin position="212"/>
        <end position="227"/>
    </location>
</feature>
<gene>
    <name evidence="14" type="ORF">TKK_005300</name>
</gene>
<feature type="region of interest" description="Disordered" evidence="12">
    <location>
        <begin position="621"/>
        <end position="685"/>
    </location>
</feature>
<dbReference type="InterPro" id="IPR021925">
    <property type="entry name" value="BAG6"/>
</dbReference>
<evidence type="ECO:0000256" key="1">
    <source>
        <dbReference type="ARBA" id="ARBA00004123"/>
    </source>
</evidence>
<comment type="caution">
    <text evidence="14">The sequence shown here is derived from an EMBL/GenBank/DDBJ whole genome shotgun (WGS) entry which is preliminary data.</text>
</comment>
<feature type="compositionally biased region" description="Polar residues" evidence="12">
    <location>
        <begin position="565"/>
        <end position="580"/>
    </location>
</feature>
<reference evidence="14 15" key="1">
    <citation type="journal article" date="2024" name="bioRxiv">
        <title>A reference genome for Trichogramma kaykai: A tiny desert-dwelling parasitoid wasp with competing sex-ratio distorters.</title>
        <authorList>
            <person name="Culotta J."/>
            <person name="Lindsey A.R."/>
        </authorList>
    </citation>
    <scope>NUCLEOTIDE SEQUENCE [LARGE SCALE GENOMIC DNA]</scope>
    <source>
        <strain evidence="14 15">KSX58</strain>
    </source>
</reference>
<feature type="domain" description="Ubiquitin-like" evidence="13">
    <location>
        <begin position="2"/>
        <end position="63"/>
    </location>
</feature>
<comment type="subcellular location">
    <subcellularLocation>
        <location evidence="2">Cytoplasm</location>
        <location evidence="2">Cytosol</location>
    </subcellularLocation>
    <subcellularLocation>
        <location evidence="1">Nucleus</location>
    </subcellularLocation>
    <subcellularLocation>
        <location evidence="3">Secreted</location>
        <location evidence="3">Extracellular exosome</location>
    </subcellularLocation>
</comment>
<feature type="region of interest" description="Disordered" evidence="12">
    <location>
        <begin position="70"/>
        <end position="100"/>
    </location>
</feature>
<dbReference type="GO" id="GO:0005634">
    <property type="term" value="C:nucleus"/>
    <property type="evidence" value="ECO:0007669"/>
    <property type="project" value="UniProtKB-SubCell"/>
</dbReference>
<dbReference type="PANTHER" id="PTHR15204">
    <property type="entry name" value="LARGE PROLINE-RICH PROTEIN BAG6"/>
    <property type="match status" value="1"/>
</dbReference>
<keyword evidence="7" id="KW-0053">Apoptosis</keyword>
<feature type="compositionally biased region" description="Polar residues" evidence="12">
    <location>
        <begin position="252"/>
        <end position="265"/>
    </location>
</feature>
<feature type="compositionally biased region" description="Polar residues" evidence="12">
    <location>
        <begin position="164"/>
        <end position="181"/>
    </location>
</feature>
<dbReference type="Gene3D" id="3.10.20.90">
    <property type="entry name" value="Phosphatidylinositol 3-kinase Catalytic Subunit, Chain A, domain 1"/>
    <property type="match status" value="1"/>
</dbReference>
<accession>A0ABD2X8L4</accession>
<keyword evidence="10" id="KW-0539">Nucleus</keyword>
<feature type="compositionally biased region" description="Basic and acidic residues" evidence="12">
    <location>
        <begin position="233"/>
        <end position="251"/>
    </location>
</feature>
<evidence type="ECO:0000256" key="7">
    <source>
        <dbReference type="ARBA" id="ARBA00022703"/>
    </source>
</evidence>
<feature type="compositionally biased region" description="Polar residues" evidence="12">
    <location>
        <begin position="494"/>
        <end position="507"/>
    </location>
</feature>
<dbReference type="GO" id="GO:0005576">
    <property type="term" value="C:extracellular region"/>
    <property type="evidence" value="ECO:0007669"/>
    <property type="project" value="UniProtKB-SubCell"/>
</dbReference>
<feature type="compositionally biased region" description="Low complexity" evidence="12">
    <location>
        <begin position="630"/>
        <end position="656"/>
    </location>
</feature>
<feature type="compositionally biased region" description="Low complexity" evidence="12">
    <location>
        <begin position="581"/>
        <end position="595"/>
    </location>
</feature>
<keyword evidence="15" id="KW-1185">Reference proteome</keyword>
<evidence type="ECO:0000256" key="6">
    <source>
        <dbReference type="ARBA" id="ARBA00022525"/>
    </source>
</evidence>
<dbReference type="Proteomes" id="UP001627154">
    <property type="component" value="Unassembled WGS sequence"/>
</dbReference>
<feature type="compositionally biased region" description="Low complexity" evidence="12">
    <location>
        <begin position="266"/>
        <end position="278"/>
    </location>
</feature>
<feature type="region of interest" description="Disordered" evidence="12">
    <location>
        <begin position="477"/>
        <end position="508"/>
    </location>
</feature>
<keyword evidence="4" id="KW-0813">Transport</keyword>
<feature type="region of interest" description="Disordered" evidence="12">
    <location>
        <begin position="397"/>
        <end position="452"/>
    </location>
</feature>
<evidence type="ECO:0000256" key="10">
    <source>
        <dbReference type="ARBA" id="ARBA00023242"/>
    </source>
</evidence>
<name>A0ABD2X8L4_9HYME</name>